<sequence length="413" mass="44093">MNQLPAPPADHGRSAGAVVWTPRYLDYTWSPYHPMNPARLDLTMRLSAALGLLDEVEFVDPGIVSDGELLRVHAPAYVEAVRAAVPSYGEEPDEFGLGGDDNPVFERMHDAASAIVGGTLQAAQEIATGRVNRAVSIGGGMHHAMPDSAAGFCVYNDIAVAISWLLDNGYSRVAYIDVDAHHGDGVQRAFYDDPRVMTLSVHQDPATLWPATGPASDVGEGRSAGTVVNLPLPPGTDDALWLRAFGAVVPAVIEAFEPQIIVSQCGVDTHREDPLAQLEMTVDGQRAAFLAMRALADRYAGGRWLAVGGGGYELVRVVPRAWTHLLGVVLDRPVEVSTPVPGSWHRHVRSLLPDDELPATMGDGADLVVEPWSGPRETGDADPADRAAAVDEAIEATRRAVFPLHGLDPDDPS</sequence>
<dbReference type="GO" id="GO:0004407">
    <property type="term" value="F:histone deacetylase activity"/>
    <property type="evidence" value="ECO:0007669"/>
    <property type="project" value="TreeGrafter"/>
</dbReference>
<evidence type="ECO:0000259" key="5">
    <source>
        <dbReference type="Pfam" id="PF00850"/>
    </source>
</evidence>
<proteinExistence type="inferred from homology"/>
<dbReference type="InterPro" id="IPR037138">
    <property type="entry name" value="His_deacetylse_dom_sf"/>
</dbReference>
<organism evidence="6 7">
    <name type="scientific">Gordonia iterans</name>
    <dbReference type="NCBI Taxonomy" id="1004901"/>
    <lineage>
        <taxon>Bacteria</taxon>
        <taxon>Bacillati</taxon>
        <taxon>Actinomycetota</taxon>
        <taxon>Actinomycetes</taxon>
        <taxon>Mycobacteriales</taxon>
        <taxon>Gordoniaceae</taxon>
        <taxon>Gordonia</taxon>
    </lineage>
</organism>
<dbReference type="PRINTS" id="PR01272">
    <property type="entry name" value="ACUCPROTEIN"/>
</dbReference>
<dbReference type="CDD" id="cd09994">
    <property type="entry name" value="HDAC_AcuC_like"/>
    <property type="match status" value="1"/>
</dbReference>
<dbReference type="RefSeq" id="WP_105940757.1">
    <property type="nucleotide sequence ID" value="NZ_CP027433.1"/>
</dbReference>
<evidence type="ECO:0000256" key="3">
    <source>
        <dbReference type="ARBA" id="ARBA00020218"/>
    </source>
</evidence>
<dbReference type="PRINTS" id="PR01270">
    <property type="entry name" value="HDASUPER"/>
</dbReference>
<evidence type="ECO:0000256" key="2">
    <source>
        <dbReference type="ARBA" id="ARBA00005947"/>
    </source>
</evidence>
<name>A0A2S0KBI1_9ACTN</name>
<dbReference type="InterPro" id="IPR003085">
    <property type="entry name" value="AcuC"/>
</dbReference>
<comment type="similarity">
    <text evidence="2">Belongs to the histone deacetylase family.</text>
</comment>
<dbReference type="GO" id="GO:0040029">
    <property type="term" value="P:epigenetic regulation of gene expression"/>
    <property type="evidence" value="ECO:0007669"/>
    <property type="project" value="TreeGrafter"/>
</dbReference>
<keyword evidence="4" id="KW-0006">Acetoin catabolism</keyword>
<gene>
    <name evidence="6" type="ORF">C6V83_00625</name>
</gene>
<dbReference type="Pfam" id="PF00850">
    <property type="entry name" value="Hist_deacetyl"/>
    <property type="match status" value="1"/>
</dbReference>
<dbReference type="Proteomes" id="UP000239814">
    <property type="component" value="Chromosome"/>
</dbReference>
<dbReference type="AlphaFoldDB" id="A0A2S0KBI1"/>
<keyword evidence="7" id="KW-1185">Reference proteome</keyword>
<evidence type="ECO:0000256" key="1">
    <source>
        <dbReference type="ARBA" id="ARBA00005101"/>
    </source>
</evidence>
<comment type="pathway">
    <text evidence="1">Ketone degradation; acetoin degradation.</text>
</comment>
<evidence type="ECO:0000313" key="6">
    <source>
        <dbReference type="EMBL" id="AVL99008.1"/>
    </source>
</evidence>
<dbReference type="PANTHER" id="PTHR10625">
    <property type="entry name" value="HISTONE DEACETYLASE HDAC1-RELATED"/>
    <property type="match status" value="1"/>
</dbReference>
<dbReference type="GO" id="GO:0045150">
    <property type="term" value="P:acetoin catabolic process"/>
    <property type="evidence" value="ECO:0007669"/>
    <property type="project" value="UniProtKB-UniPathway"/>
</dbReference>
<dbReference type="InterPro" id="IPR023801">
    <property type="entry name" value="His_deacetylse_dom"/>
</dbReference>
<dbReference type="PANTHER" id="PTHR10625:SF10">
    <property type="entry name" value="HISTONE DEACETYLASE HDAC1"/>
    <property type="match status" value="1"/>
</dbReference>
<dbReference type="UniPathway" id="UPA00040"/>
<dbReference type="InterPro" id="IPR023696">
    <property type="entry name" value="Ureohydrolase_dom_sf"/>
</dbReference>
<dbReference type="EMBL" id="CP027433">
    <property type="protein sequence ID" value="AVL99008.1"/>
    <property type="molecule type" value="Genomic_DNA"/>
</dbReference>
<accession>A0A2S0KBI1</accession>
<dbReference type="InterPro" id="IPR000286">
    <property type="entry name" value="HDACs"/>
</dbReference>
<dbReference type="KEGG" id="git:C6V83_00625"/>
<reference evidence="6 7" key="1">
    <citation type="submission" date="2018-03" db="EMBL/GenBank/DDBJ databases">
        <title>Characteristics and genome of n-alkane degrading marine bacteria Gordonia iterans isolated from crude oil contaminated in Tae-an, South Korea.</title>
        <authorList>
            <person name="Lee S.-S."/>
            <person name="Kim H."/>
        </authorList>
    </citation>
    <scope>NUCLEOTIDE SEQUENCE [LARGE SCALE GENOMIC DNA]</scope>
    <source>
        <strain evidence="6 7">Co17</strain>
    </source>
</reference>
<dbReference type="SUPFAM" id="SSF52768">
    <property type="entry name" value="Arginase/deacetylase"/>
    <property type="match status" value="1"/>
</dbReference>
<dbReference type="Gene3D" id="3.40.800.20">
    <property type="entry name" value="Histone deacetylase domain"/>
    <property type="match status" value="1"/>
</dbReference>
<feature type="domain" description="Histone deacetylase" evidence="5">
    <location>
        <begin position="33"/>
        <end position="327"/>
    </location>
</feature>
<protein>
    <recommendedName>
        <fullName evidence="3">Acetoin utilization protein AcuC</fullName>
    </recommendedName>
</protein>
<evidence type="ECO:0000256" key="4">
    <source>
        <dbReference type="ARBA" id="ARBA00022627"/>
    </source>
</evidence>
<evidence type="ECO:0000313" key="7">
    <source>
        <dbReference type="Proteomes" id="UP000239814"/>
    </source>
</evidence>
<dbReference type="OrthoDB" id="9808367at2"/>